<evidence type="ECO:0000256" key="3">
    <source>
        <dbReference type="ARBA" id="ARBA00029447"/>
    </source>
</evidence>
<organism evidence="8 9">
    <name type="scientific">Vibrio algarum</name>
    <dbReference type="NCBI Taxonomy" id="3020714"/>
    <lineage>
        <taxon>Bacteria</taxon>
        <taxon>Pseudomonadati</taxon>
        <taxon>Pseudomonadota</taxon>
        <taxon>Gammaproteobacteria</taxon>
        <taxon>Vibrionales</taxon>
        <taxon>Vibrionaceae</taxon>
        <taxon>Vibrio</taxon>
    </lineage>
</organism>
<evidence type="ECO:0000256" key="1">
    <source>
        <dbReference type="ARBA" id="ARBA00004370"/>
    </source>
</evidence>
<dbReference type="InterPro" id="IPR003660">
    <property type="entry name" value="HAMP_dom"/>
</dbReference>
<evidence type="ECO:0000313" key="9">
    <source>
        <dbReference type="Proteomes" id="UP001210678"/>
    </source>
</evidence>
<keyword evidence="5" id="KW-1133">Transmembrane helix</keyword>
<dbReference type="Proteomes" id="UP001210678">
    <property type="component" value="Unassembled WGS sequence"/>
</dbReference>
<feature type="domain" description="HAMP" evidence="7">
    <location>
        <begin position="374"/>
        <end position="428"/>
    </location>
</feature>
<evidence type="ECO:0000256" key="2">
    <source>
        <dbReference type="ARBA" id="ARBA00023224"/>
    </source>
</evidence>
<keyword evidence="5" id="KW-0812">Transmembrane</keyword>
<comment type="subcellular location">
    <subcellularLocation>
        <location evidence="1">Membrane</location>
    </subcellularLocation>
</comment>
<evidence type="ECO:0000256" key="5">
    <source>
        <dbReference type="SAM" id="Phobius"/>
    </source>
</evidence>
<comment type="similarity">
    <text evidence="3">Belongs to the methyl-accepting chemotaxis (MCP) protein family.</text>
</comment>
<protein>
    <submittedName>
        <fullName evidence="8">Methyl-accepting chemotaxis protein</fullName>
    </submittedName>
</protein>
<evidence type="ECO:0000259" key="7">
    <source>
        <dbReference type="PROSITE" id="PS50885"/>
    </source>
</evidence>
<dbReference type="SMART" id="SM00304">
    <property type="entry name" value="HAMP"/>
    <property type="match status" value="1"/>
</dbReference>
<dbReference type="SUPFAM" id="SSF58104">
    <property type="entry name" value="Methyl-accepting chemotaxis protein (MCP) signaling domain"/>
    <property type="match status" value="1"/>
</dbReference>
<dbReference type="PROSITE" id="PS50111">
    <property type="entry name" value="CHEMOTAXIS_TRANSDUC_2"/>
    <property type="match status" value="1"/>
</dbReference>
<dbReference type="SMART" id="SM00283">
    <property type="entry name" value="MA"/>
    <property type="match status" value="1"/>
</dbReference>
<feature type="transmembrane region" description="Helical" evidence="5">
    <location>
        <begin position="12"/>
        <end position="31"/>
    </location>
</feature>
<dbReference type="CDD" id="cd12913">
    <property type="entry name" value="PDC1_MCP_like"/>
    <property type="match status" value="1"/>
</dbReference>
<evidence type="ECO:0000313" key="8">
    <source>
        <dbReference type="EMBL" id="MDB1123590.1"/>
    </source>
</evidence>
<dbReference type="PANTHER" id="PTHR32089:SF55">
    <property type="entry name" value="METHYL ACCEPTING SENSORY TRANSDUCER WITH CACHE_2 SMALL MOLECULE BINDING DOMAIN"/>
    <property type="match status" value="1"/>
</dbReference>
<dbReference type="PANTHER" id="PTHR32089">
    <property type="entry name" value="METHYL-ACCEPTING CHEMOTAXIS PROTEIN MCPB"/>
    <property type="match status" value="1"/>
</dbReference>
<keyword evidence="2 4" id="KW-0807">Transducer</keyword>
<dbReference type="CDD" id="cd06225">
    <property type="entry name" value="HAMP"/>
    <property type="match status" value="1"/>
</dbReference>
<evidence type="ECO:0000256" key="4">
    <source>
        <dbReference type="PROSITE-ProRule" id="PRU00284"/>
    </source>
</evidence>
<accession>A0ABT4YPV7</accession>
<feature type="transmembrane region" description="Helical" evidence="5">
    <location>
        <begin position="351"/>
        <end position="372"/>
    </location>
</feature>
<dbReference type="PROSITE" id="PS50885">
    <property type="entry name" value="HAMP"/>
    <property type="match status" value="1"/>
</dbReference>
<keyword evidence="5" id="KW-0472">Membrane</keyword>
<dbReference type="InterPro" id="IPR004089">
    <property type="entry name" value="MCPsignal_dom"/>
</dbReference>
<keyword evidence="9" id="KW-1185">Reference proteome</keyword>
<comment type="caution">
    <text evidence="8">The sequence shown here is derived from an EMBL/GenBank/DDBJ whole genome shotgun (WGS) entry which is preliminary data.</text>
</comment>
<feature type="domain" description="Methyl-accepting transducer" evidence="6">
    <location>
        <begin position="433"/>
        <end position="669"/>
    </location>
</feature>
<dbReference type="EMBL" id="JAQLOI010000001">
    <property type="protein sequence ID" value="MDB1123590.1"/>
    <property type="molecule type" value="Genomic_DNA"/>
</dbReference>
<dbReference type="Pfam" id="PF00672">
    <property type="entry name" value="HAMP"/>
    <property type="match status" value="1"/>
</dbReference>
<dbReference type="CDD" id="cd11386">
    <property type="entry name" value="MCP_signal"/>
    <property type="match status" value="1"/>
</dbReference>
<dbReference type="RefSeq" id="WP_272134300.1">
    <property type="nucleotide sequence ID" value="NZ_JAQLOI010000001.1"/>
</dbReference>
<name>A0ABT4YPV7_9VIBR</name>
<sequence length="705" mass="76931">MKRLSVQWKITFVSGICLILTSFALISFSVYNAKENQNTIKESSAESVIKKSTKILESESQLNSVEIQKYLSEAFYRAEMMVETALLMKENAEFNETPSEELRMAQDEQIRRSVERFDTLQSAFLVFNKNALDGKDEEFMDADYAGSNEIGRLATYWAINVEGTKALSNILYESLLQEPSNRERFTCALETKQSCLSTPRFSDYGDISTLTTTISMPILVEGEAIGFMGIDLKLDNLITMARETDDTLFDAKGSVSILTDQAMLIASDDPDAKIGETFHSMQTSDTEIRALISNKNVATQWSEDGEWLIAFAPITVADKTWGVLLEMPKSSVIADAERLDSVIEQQIDKGIVSELVAGVVFITVGLIIIALASRKLVTPIKAVVASLKDIASGEGDLTQRLDVKTEDEIGQLAYNFNLFLEKLQGTIKKVIETSDQVADTSVKAEQAATLIKKSSDAQFKEVDLVATASEEMTQTAGLVFQNADMAVSSASKANDAASHSQQVIENSTIEMNRLVEQMSKAVPIVEELAKHNVNVTEIVGVIEAISEQTNLLALNAAIEAARAGEQGRGFAVVADEVRNLAKRTQDSLSEIGDVINNIQTGTEHVVKAIHTGNKLANNASTQVAQAVNELGSVFDAITEISDMNTQIVRAAEEQQAVSTEVNQSVSNIRELSAEILGQAEAAEKVGTEIAHISSDQQTVVNQFKV</sequence>
<reference evidence="8 9" key="1">
    <citation type="submission" date="2023-01" db="EMBL/GenBank/DDBJ databases">
        <title>Vibrio sp. KJ40-1 sp.nov, isolated from marine algae.</title>
        <authorList>
            <person name="Butt M."/>
            <person name="Kim J.M.J."/>
            <person name="Jeon C.O.C."/>
        </authorList>
    </citation>
    <scope>NUCLEOTIDE SEQUENCE [LARGE SCALE GENOMIC DNA]</scope>
    <source>
        <strain evidence="8 9">KJ40-1</strain>
    </source>
</reference>
<proteinExistence type="inferred from homology"/>
<dbReference type="Gene3D" id="3.30.450.20">
    <property type="entry name" value="PAS domain"/>
    <property type="match status" value="1"/>
</dbReference>
<dbReference type="Pfam" id="PF00015">
    <property type="entry name" value="MCPsignal"/>
    <property type="match status" value="1"/>
</dbReference>
<evidence type="ECO:0000259" key="6">
    <source>
        <dbReference type="PROSITE" id="PS50111"/>
    </source>
</evidence>
<dbReference type="Gene3D" id="1.10.287.950">
    <property type="entry name" value="Methyl-accepting chemotaxis protein"/>
    <property type="match status" value="1"/>
</dbReference>
<gene>
    <name evidence="8" type="ORF">PGX00_07910</name>
</gene>